<accession>A0A9D2DRU6</accession>
<name>A0A9D2DRU6_9FIRM</name>
<dbReference type="Proteomes" id="UP000824041">
    <property type="component" value="Unassembled WGS sequence"/>
</dbReference>
<evidence type="ECO:0000313" key="1">
    <source>
        <dbReference type="EMBL" id="HIZ22032.1"/>
    </source>
</evidence>
<sequence>MGWQQWAALLILGLLLAVLSLPTAKEEPKDTQASFWESGEEQETLGSDLEKKLESILEKVEGVGRVQVLLMTGQEKDAMGFDTGEGTKVTGVLIAAEGADNSVTVQNIQQAVMALFQIDAHKIKVMKMK</sequence>
<reference evidence="1" key="2">
    <citation type="submission" date="2021-04" db="EMBL/GenBank/DDBJ databases">
        <authorList>
            <person name="Gilroy R."/>
        </authorList>
    </citation>
    <scope>NUCLEOTIDE SEQUENCE</scope>
    <source>
        <strain evidence="1">14324</strain>
    </source>
</reference>
<dbReference type="EMBL" id="DXBU01000058">
    <property type="protein sequence ID" value="HIZ22032.1"/>
    <property type="molecule type" value="Genomic_DNA"/>
</dbReference>
<reference evidence="1" key="1">
    <citation type="journal article" date="2021" name="PeerJ">
        <title>Extensive microbial diversity within the chicken gut microbiome revealed by metagenomics and culture.</title>
        <authorList>
            <person name="Gilroy R."/>
            <person name="Ravi A."/>
            <person name="Getino M."/>
            <person name="Pursley I."/>
            <person name="Horton D.L."/>
            <person name="Alikhan N.F."/>
            <person name="Baker D."/>
            <person name="Gharbi K."/>
            <person name="Hall N."/>
            <person name="Watson M."/>
            <person name="Adriaenssens E.M."/>
            <person name="Foster-Nyarko E."/>
            <person name="Jarju S."/>
            <person name="Secka A."/>
            <person name="Antonio M."/>
            <person name="Oren A."/>
            <person name="Chaudhuri R.R."/>
            <person name="La Ragione R."/>
            <person name="Hildebrand F."/>
            <person name="Pallen M.J."/>
        </authorList>
    </citation>
    <scope>NUCLEOTIDE SEQUENCE</scope>
    <source>
        <strain evidence="1">14324</strain>
    </source>
</reference>
<protein>
    <recommendedName>
        <fullName evidence="3">Stage III sporulation protein AG</fullName>
    </recommendedName>
</protein>
<organism evidence="1 2">
    <name type="scientific">Candidatus Blautia faecigallinarum</name>
    <dbReference type="NCBI Taxonomy" id="2838488"/>
    <lineage>
        <taxon>Bacteria</taxon>
        <taxon>Bacillati</taxon>
        <taxon>Bacillota</taxon>
        <taxon>Clostridia</taxon>
        <taxon>Lachnospirales</taxon>
        <taxon>Lachnospiraceae</taxon>
        <taxon>Blautia</taxon>
    </lineage>
</organism>
<evidence type="ECO:0008006" key="3">
    <source>
        <dbReference type="Google" id="ProtNLM"/>
    </source>
</evidence>
<dbReference type="AlphaFoldDB" id="A0A9D2DRU6"/>
<proteinExistence type="predicted"/>
<evidence type="ECO:0000313" key="2">
    <source>
        <dbReference type="Proteomes" id="UP000824041"/>
    </source>
</evidence>
<comment type="caution">
    <text evidence="1">The sequence shown here is derived from an EMBL/GenBank/DDBJ whole genome shotgun (WGS) entry which is preliminary data.</text>
</comment>
<gene>
    <name evidence="1" type="ORF">IAA21_04435</name>
</gene>